<organism evidence="3 4">
    <name type="scientific">Leucobacter chromiireducens subsp. chromiireducens</name>
    <dbReference type="NCBI Taxonomy" id="660067"/>
    <lineage>
        <taxon>Bacteria</taxon>
        <taxon>Bacillati</taxon>
        <taxon>Actinomycetota</taxon>
        <taxon>Actinomycetes</taxon>
        <taxon>Micrococcales</taxon>
        <taxon>Microbacteriaceae</taxon>
        <taxon>Leucobacter</taxon>
    </lineage>
</organism>
<keyword evidence="1" id="KW-1133">Transmembrane helix</keyword>
<evidence type="ECO:0000313" key="4">
    <source>
        <dbReference type="Proteomes" id="UP001646141"/>
    </source>
</evidence>
<evidence type="ECO:0000259" key="2">
    <source>
        <dbReference type="Pfam" id="PF02517"/>
    </source>
</evidence>
<feature type="transmembrane region" description="Helical" evidence="1">
    <location>
        <begin position="244"/>
        <end position="265"/>
    </location>
</feature>
<reference evidence="3 4" key="1">
    <citation type="submission" date="2018-09" db="EMBL/GenBank/DDBJ databases">
        <title>Comparative genomics of Leucobacter spp.</title>
        <authorList>
            <person name="Reis A.C."/>
            <person name="Kolvenbach B.A."/>
            <person name="Corvini P.F.X."/>
            <person name="Nunes O.C."/>
        </authorList>
    </citation>
    <scope>NUCLEOTIDE SEQUENCE [LARGE SCALE GENOMIC DNA]</scope>
    <source>
        <strain evidence="3 4">L-1</strain>
    </source>
</reference>
<keyword evidence="3" id="KW-0482">Metalloprotease</keyword>
<keyword evidence="3" id="KW-0645">Protease</keyword>
<protein>
    <submittedName>
        <fullName evidence="3">CPBP family intramembrane metalloprotease</fullName>
    </submittedName>
</protein>
<dbReference type="Pfam" id="PF02517">
    <property type="entry name" value="Rce1-like"/>
    <property type="match status" value="1"/>
</dbReference>
<keyword evidence="3" id="KW-0378">Hydrolase</keyword>
<feature type="transmembrane region" description="Helical" evidence="1">
    <location>
        <begin position="21"/>
        <end position="44"/>
    </location>
</feature>
<evidence type="ECO:0000313" key="3">
    <source>
        <dbReference type="EMBL" id="MBL3690815.1"/>
    </source>
</evidence>
<name>A0ABS1ST74_9MICO</name>
<feature type="transmembrane region" description="Helical" evidence="1">
    <location>
        <begin position="185"/>
        <end position="204"/>
    </location>
</feature>
<feature type="transmembrane region" description="Helical" evidence="1">
    <location>
        <begin position="160"/>
        <end position="179"/>
    </location>
</feature>
<dbReference type="PANTHER" id="PTHR36435">
    <property type="entry name" value="SLR1288 PROTEIN"/>
    <property type="match status" value="1"/>
</dbReference>
<dbReference type="InterPro" id="IPR003675">
    <property type="entry name" value="Rce1/LyrA-like_dom"/>
</dbReference>
<feature type="transmembrane region" description="Helical" evidence="1">
    <location>
        <begin position="56"/>
        <end position="76"/>
    </location>
</feature>
<dbReference type="EMBL" id="QYAD01000005">
    <property type="protein sequence ID" value="MBL3690815.1"/>
    <property type="molecule type" value="Genomic_DNA"/>
</dbReference>
<dbReference type="PANTHER" id="PTHR36435:SF1">
    <property type="entry name" value="CAAX AMINO TERMINAL PROTEASE FAMILY PROTEIN"/>
    <property type="match status" value="1"/>
</dbReference>
<sequence>MLHERNRWRAFWNTGGWWKAALLVVGYWLLYQLVGLATSTLFASTIDAKDPISTPASVMFGIAVPIAVMGALLLAFSGSLRWTRSLFKAHPVLHPRWLWGVVAIMILPVVLRVVATEWSRYSWLLVLSILLLGLCIGFAEELLTRGIAVRVLQNAGFGERTVLIVSATLFAVLHLGNVVSGQSVVTVLVTAAYAFGFGGMMYLALISTGRLWWAIALHAITDPTTILATGGIDTHGSQGTGAEALLAAAAVFNVLYLLVTAVAIWRLGPRSSTH</sequence>
<evidence type="ECO:0000256" key="1">
    <source>
        <dbReference type="SAM" id="Phobius"/>
    </source>
</evidence>
<keyword evidence="4" id="KW-1185">Reference proteome</keyword>
<comment type="caution">
    <text evidence="3">The sequence shown here is derived from an EMBL/GenBank/DDBJ whole genome shotgun (WGS) entry which is preliminary data.</text>
</comment>
<keyword evidence="1" id="KW-0472">Membrane</keyword>
<feature type="domain" description="CAAX prenyl protease 2/Lysostaphin resistance protein A-like" evidence="2">
    <location>
        <begin position="123"/>
        <end position="222"/>
    </location>
</feature>
<accession>A0ABS1ST74</accession>
<feature type="transmembrane region" description="Helical" evidence="1">
    <location>
        <begin position="211"/>
        <end position="232"/>
    </location>
</feature>
<dbReference type="Proteomes" id="UP001646141">
    <property type="component" value="Unassembled WGS sequence"/>
</dbReference>
<keyword evidence="1" id="KW-0812">Transmembrane</keyword>
<feature type="transmembrane region" description="Helical" evidence="1">
    <location>
        <begin position="121"/>
        <end position="139"/>
    </location>
</feature>
<gene>
    <name evidence="3" type="ORF">D3226_12760</name>
</gene>
<dbReference type="GO" id="GO:0008237">
    <property type="term" value="F:metallopeptidase activity"/>
    <property type="evidence" value="ECO:0007669"/>
    <property type="project" value="UniProtKB-KW"/>
</dbReference>
<feature type="transmembrane region" description="Helical" evidence="1">
    <location>
        <begin position="97"/>
        <end position="115"/>
    </location>
</feature>
<dbReference type="InterPro" id="IPR052710">
    <property type="entry name" value="CAAX_protease"/>
</dbReference>
<proteinExistence type="predicted"/>